<feature type="transmembrane region" description="Helical" evidence="9">
    <location>
        <begin position="138"/>
        <end position="161"/>
    </location>
</feature>
<evidence type="ECO:0000256" key="3">
    <source>
        <dbReference type="ARBA" id="ARBA00022475"/>
    </source>
</evidence>
<dbReference type="AlphaFoldDB" id="A0A1G6DY21"/>
<evidence type="ECO:0000256" key="7">
    <source>
        <dbReference type="ARBA" id="ARBA00023136"/>
    </source>
</evidence>
<evidence type="ECO:0000259" key="10">
    <source>
        <dbReference type="Pfam" id="PF04290"/>
    </source>
</evidence>
<dbReference type="InterPro" id="IPR007387">
    <property type="entry name" value="TRAP_DctQ"/>
</dbReference>
<evidence type="ECO:0000256" key="6">
    <source>
        <dbReference type="ARBA" id="ARBA00022989"/>
    </source>
</evidence>
<dbReference type="GO" id="GO:0005886">
    <property type="term" value="C:plasma membrane"/>
    <property type="evidence" value="ECO:0007669"/>
    <property type="project" value="UniProtKB-SubCell"/>
</dbReference>
<proteinExistence type="inferred from homology"/>
<keyword evidence="6 9" id="KW-1133">Transmembrane helix</keyword>
<comment type="similarity">
    <text evidence="8">Belongs to the TRAP transporter small permease family.</text>
</comment>
<evidence type="ECO:0000256" key="4">
    <source>
        <dbReference type="ARBA" id="ARBA00022519"/>
    </source>
</evidence>
<protein>
    <submittedName>
        <fullName evidence="11">TRAP-type C4-dicarboxylate transport system, small permease component</fullName>
    </submittedName>
</protein>
<reference evidence="11 12" key="1">
    <citation type="submission" date="2016-10" db="EMBL/GenBank/DDBJ databases">
        <authorList>
            <person name="de Groot N.N."/>
        </authorList>
    </citation>
    <scope>NUCLEOTIDE SEQUENCE [LARGE SCALE GENOMIC DNA]</scope>
    <source>
        <strain evidence="11 12">ASO4-2</strain>
    </source>
</reference>
<dbReference type="InterPro" id="IPR055348">
    <property type="entry name" value="DctQ"/>
</dbReference>
<dbReference type="PANTHER" id="PTHR35011:SF10">
    <property type="entry name" value="TRAP TRANSPORTER SMALL PERMEASE PROTEIN"/>
    <property type="match status" value="1"/>
</dbReference>
<dbReference type="Pfam" id="PF04290">
    <property type="entry name" value="DctQ"/>
    <property type="match status" value="1"/>
</dbReference>
<keyword evidence="3" id="KW-1003">Cell membrane</keyword>
<feature type="transmembrane region" description="Helical" evidence="9">
    <location>
        <begin position="21"/>
        <end position="44"/>
    </location>
</feature>
<dbReference type="OrthoDB" id="5420950at2"/>
<dbReference type="RefSeq" id="WP_092122179.1">
    <property type="nucleotide sequence ID" value="NZ_FMXO01000014.1"/>
</dbReference>
<dbReference type="STRING" id="617002.SAMN05660653_02469"/>
<comment type="subcellular location">
    <subcellularLocation>
        <location evidence="1">Cell inner membrane</location>
        <topology evidence="1">Multi-pass membrane protein</topology>
    </subcellularLocation>
</comment>
<feature type="transmembrane region" description="Helical" evidence="9">
    <location>
        <begin position="56"/>
        <end position="76"/>
    </location>
</feature>
<dbReference type="PANTHER" id="PTHR35011">
    <property type="entry name" value="2,3-DIKETO-L-GULONATE TRAP TRANSPORTER SMALL PERMEASE PROTEIN YIAM"/>
    <property type="match status" value="1"/>
</dbReference>
<feature type="transmembrane region" description="Helical" evidence="9">
    <location>
        <begin position="97"/>
        <end position="118"/>
    </location>
</feature>
<organism evidence="11 12">
    <name type="scientific">Desulfonatronum thiosulfatophilum</name>
    <dbReference type="NCBI Taxonomy" id="617002"/>
    <lineage>
        <taxon>Bacteria</taxon>
        <taxon>Pseudomonadati</taxon>
        <taxon>Thermodesulfobacteriota</taxon>
        <taxon>Desulfovibrionia</taxon>
        <taxon>Desulfovibrionales</taxon>
        <taxon>Desulfonatronaceae</taxon>
        <taxon>Desulfonatronum</taxon>
    </lineage>
</organism>
<dbReference type="GO" id="GO:0015740">
    <property type="term" value="P:C4-dicarboxylate transport"/>
    <property type="evidence" value="ECO:0007669"/>
    <property type="project" value="TreeGrafter"/>
</dbReference>
<keyword evidence="4" id="KW-0997">Cell inner membrane</keyword>
<keyword evidence="7 9" id="KW-0472">Membrane</keyword>
<feature type="domain" description="Tripartite ATP-independent periplasmic transporters DctQ component" evidence="10">
    <location>
        <begin position="35"/>
        <end position="162"/>
    </location>
</feature>
<evidence type="ECO:0000256" key="9">
    <source>
        <dbReference type="SAM" id="Phobius"/>
    </source>
</evidence>
<accession>A0A1G6DY21</accession>
<keyword evidence="5 9" id="KW-0812">Transmembrane</keyword>
<keyword evidence="2" id="KW-0813">Transport</keyword>
<keyword evidence="12" id="KW-1185">Reference proteome</keyword>
<gene>
    <name evidence="11" type="ORF">SAMN05660653_02469</name>
</gene>
<evidence type="ECO:0000256" key="2">
    <source>
        <dbReference type="ARBA" id="ARBA00022448"/>
    </source>
</evidence>
<sequence length="170" mass="18563">MPSRSTIYLKQAEKHVWGACKVFDAIAGISLIAVMLLIVLNIILRAFFKSPILGTYEYVGFLTSLTVSLALAHCALKNGHIAVGFLVAKLPDRLRAGIDAMTNAVSAVFFIFCAKHMLDYGRSFAASGEVGLTTKIPFYPFVYGLAASLILLCLVLFLRTLEMIGMAVRR</sequence>
<dbReference type="GO" id="GO:0022857">
    <property type="term" value="F:transmembrane transporter activity"/>
    <property type="evidence" value="ECO:0007669"/>
    <property type="project" value="TreeGrafter"/>
</dbReference>
<evidence type="ECO:0000313" key="12">
    <source>
        <dbReference type="Proteomes" id="UP000198771"/>
    </source>
</evidence>
<dbReference type="EMBL" id="FMXO01000014">
    <property type="protein sequence ID" value="SDB50079.1"/>
    <property type="molecule type" value="Genomic_DNA"/>
</dbReference>
<evidence type="ECO:0000256" key="8">
    <source>
        <dbReference type="ARBA" id="ARBA00038436"/>
    </source>
</evidence>
<evidence type="ECO:0000313" key="11">
    <source>
        <dbReference type="EMBL" id="SDB50079.1"/>
    </source>
</evidence>
<evidence type="ECO:0000256" key="5">
    <source>
        <dbReference type="ARBA" id="ARBA00022692"/>
    </source>
</evidence>
<name>A0A1G6DY21_9BACT</name>
<evidence type="ECO:0000256" key="1">
    <source>
        <dbReference type="ARBA" id="ARBA00004429"/>
    </source>
</evidence>
<dbReference type="Proteomes" id="UP000198771">
    <property type="component" value="Unassembled WGS sequence"/>
</dbReference>